<dbReference type="RefSeq" id="WP_154754246.1">
    <property type="nucleotide sequence ID" value="NZ_WLZX01000011.1"/>
</dbReference>
<evidence type="ECO:0000313" key="2">
    <source>
        <dbReference type="Proteomes" id="UP000480164"/>
    </source>
</evidence>
<comment type="caution">
    <text evidence="1">The sequence shown here is derived from an EMBL/GenBank/DDBJ whole genome shotgun (WGS) entry which is preliminary data.</text>
</comment>
<proteinExistence type="predicted"/>
<protein>
    <recommendedName>
        <fullName evidence="3">Toxin SymE-like domain-containing protein</fullName>
    </recommendedName>
</protein>
<organism evidence="1 2">
    <name type="scientific">Erwinia sorbitola</name>
    <dbReference type="NCBI Taxonomy" id="2681984"/>
    <lineage>
        <taxon>Bacteria</taxon>
        <taxon>Pseudomonadati</taxon>
        <taxon>Pseudomonadota</taxon>
        <taxon>Gammaproteobacteria</taxon>
        <taxon>Enterobacterales</taxon>
        <taxon>Erwiniaceae</taxon>
        <taxon>Erwinia</taxon>
    </lineage>
</organism>
<name>A0ABW9RG37_9GAMM</name>
<keyword evidence="2" id="KW-1185">Reference proteome</keyword>
<dbReference type="EMBL" id="WLZX01000011">
    <property type="protein sequence ID" value="MTD29004.1"/>
    <property type="molecule type" value="Genomic_DNA"/>
</dbReference>
<sequence length="114" mass="12339">MNITFTPQPIPELTIDGGMLAGLGFTPGTPLQLTLRPNGLWITVVTDNATWDALCEASQHRPDLGADWVRQNGEVIIGGDWLTAFGITDAEQLEVTAAPGVLRLQRREVGVFRA</sequence>
<evidence type="ECO:0000313" key="1">
    <source>
        <dbReference type="EMBL" id="MTD29004.1"/>
    </source>
</evidence>
<evidence type="ECO:0008006" key="3">
    <source>
        <dbReference type="Google" id="ProtNLM"/>
    </source>
</evidence>
<reference evidence="1 2" key="1">
    <citation type="submission" date="2019-11" db="EMBL/GenBank/DDBJ databases">
        <title>Erwinia sp. nov., isolated from feces of birds in Tibet plateau of China.</title>
        <authorList>
            <person name="Ge Y."/>
        </authorList>
    </citation>
    <scope>NUCLEOTIDE SEQUENCE [LARGE SCALE GENOMIC DNA]</scope>
    <source>
        <strain evidence="1 2">J316</strain>
    </source>
</reference>
<accession>A0ABW9RG37</accession>
<gene>
    <name evidence="1" type="ORF">GK011_18900</name>
</gene>
<dbReference type="Proteomes" id="UP000480164">
    <property type="component" value="Unassembled WGS sequence"/>
</dbReference>